<proteinExistence type="predicted"/>
<keyword evidence="3" id="KW-1185">Reference proteome</keyword>
<comment type="caution">
    <text evidence="2">The sequence shown here is derived from an EMBL/GenBank/DDBJ whole genome shotgun (WGS) entry which is preliminary data.</text>
</comment>
<protein>
    <submittedName>
        <fullName evidence="2">Uncharacterized protein YdhG (YjbR/CyaY superfamily)</fullName>
    </submittedName>
</protein>
<dbReference type="RefSeq" id="WP_141790408.1">
    <property type="nucleotide sequence ID" value="NZ_BAAAKX010000010.1"/>
</dbReference>
<dbReference type="Gene3D" id="3.90.1150.200">
    <property type="match status" value="1"/>
</dbReference>
<evidence type="ECO:0000256" key="1">
    <source>
        <dbReference type="SAM" id="MobiDB-lite"/>
    </source>
</evidence>
<feature type="compositionally biased region" description="Basic and acidic residues" evidence="1">
    <location>
        <begin position="22"/>
        <end position="37"/>
    </location>
</feature>
<evidence type="ECO:0000313" key="2">
    <source>
        <dbReference type="EMBL" id="TQL57075.1"/>
    </source>
</evidence>
<dbReference type="SUPFAM" id="SSF159888">
    <property type="entry name" value="YdhG-like"/>
    <property type="match status" value="1"/>
</dbReference>
<evidence type="ECO:0000313" key="3">
    <source>
        <dbReference type="Proteomes" id="UP000319514"/>
    </source>
</evidence>
<sequence length="156" mass="17196">MKDTRKSTAATVTRESSDGFTEEERAAMKDRAQEMKAAKRRGGTSKEDGESDVLAKIAEMSSPDRERAERVHAVITSTAPDLAPRLWYGMPAYAKDGKVLCFFQSAEKFKSRYAMLGFSDQANLDDGDMWPTYFALTALTAAVEKRIAALITQAVS</sequence>
<dbReference type="EMBL" id="VFOQ01000002">
    <property type="protein sequence ID" value="TQL57075.1"/>
    <property type="molecule type" value="Genomic_DNA"/>
</dbReference>
<feature type="region of interest" description="Disordered" evidence="1">
    <location>
        <begin position="1"/>
        <end position="66"/>
    </location>
</feature>
<accession>A0A542Z9S3</accession>
<organism evidence="2 3">
    <name type="scientific">Oryzihumus leptocrescens</name>
    <dbReference type="NCBI Taxonomy" id="297536"/>
    <lineage>
        <taxon>Bacteria</taxon>
        <taxon>Bacillati</taxon>
        <taxon>Actinomycetota</taxon>
        <taxon>Actinomycetes</taxon>
        <taxon>Micrococcales</taxon>
        <taxon>Intrasporangiaceae</taxon>
        <taxon>Oryzihumus</taxon>
    </lineage>
</organism>
<dbReference type="OrthoDB" id="32458at2"/>
<name>A0A542Z9S3_9MICO</name>
<dbReference type="Proteomes" id="UP000319514">
    <property type="component" value="Unassembled WGS sequence"/>
</dbReference>
<gene>
    <name evidence="2" type="ORF">FB474_3847</name>
</gene>
<dbReference type="AlphaFoldDB" id="A0A542Z9S3"/>
<reference evidence="2 3" key="1">
    <citation type="submission" date="2019-06" db="EMBL/GenBank/DDBJ databases">
        <title>Sequencing the genomes of 1000 actinobacteria strains.</title>
        <authorList>
            <person name="Klenk H.-P."/>
        </authorList>
    </citation>
    <scope>NUCLEOTIDE SEQUENCE [LARGE SCALE GENOMIC DNA]</scope>
    <source>
        <strain evidence="2 3">DSM 18082</strain>
    </source>
</reference>